<dbReference type="InterPro" id="IPR027921">
    <property type="entry name" value="NOPCHAP1"/>
</dbReference>
<dbReference type="GO" id="GO:0000492">
    <property type="term" value="P:box C/D snoRNP assembly"/>
    <property type="evidence" value="ECO:0007669"/>
    <property type="project" value="InterPro"/>
</dbReference>
<dbReference type="PANTHER" id="PTHR38489">
    <property type="entry name" value="HISTONE CHAPERONE DOMAIN-CONTAINING PROTEIN"/>
    <property type="match status" value="1"/>
</dbReference>
<proteinExistence type="predicted"/>
<feature type="region of interest" description="Disordered" evidence="1">
    <location>
        <begin position="1"/>
        <end position="133"/>
    </location>
</feature>
<organism evidence="2 3">
    <name type="scientific">Talaromyces atroroseus</name>
    <dbReference type="NCBI Taxonomy" id="1441469"/>
    <lineage>
        <taxon>Eukaryota</taxon>
        <taxon>Fungi</taxon>
        <taxon>Dikarya</taxon>
        <taxon>Ascomycota</taxon>
        <taxon>Pezizomycotina</taxon>
        <taxon>Eurotiomycetes</taxon>
        <taxon>Eurotiomycetidae</taxon>
        <taxon>Eurotiales</taxon>
        <taxon>Trichocomaceae</taxon>
        <taxon>Talaromyces</taxon>
        <taxon>Talaromyces sect. Trachyspermi</taxon>
    </lineage>
</organism>
<feature type="compositionally biased region" description="Acidic residues" evidence="1">
    <location>
        <begin position="204"/>
        <end position="219"/>
    </location>
</feature>
<evidence type="ECO:0000256" key="1">
    <source>
        <dbReference type="SAM" id="MobiDB-lite"/>
    </source>
</evidence>
<evidence type="ECO:0000313" key="3">
    <source>
        <dbReference type="Proteomes" id="UP000214365"/>
    </source>
</evidence>
<dbReference type="STRING" id="1441469.A0A225AQW6"/>
<dbReference type="Pfam" id="PF15370">
    <property type="entry name" value="NOPCHAP1"/>
    <property type="match status" value="1"/>
</dbReference>
<reference evidence="2 3" key="1">
    <citation type="submission" date="2015-06" db="EMBL/GenBank/DDBJ databases">
        <title>Talaromyces atroroseus IBT 11181 draft genome.</title>
        <authorList>
            <person name="Rasmussen K.B."/>
            <person name="Rasmussen S."/>
            <person name="Petersen B."/>
            <person name="Sicheritz-Ponten T."/>
            <person name="Mortensen U.H."/>
            <person name="Thrane U."/>
        </authorList>
    </citation>
    <scope>NUCLEOTIDE SEQUENCE [LARGE SCALE GENOMIC DNA]</scope>
    <source>
        <strain evidence="2 3">IBT 11181</strain>
    </source>
</reference>
<feature type="region of interest" description="Disordered" evidence="1">
    <location>
        <begin position="187"/>
        <end position="248"/>
    </location>
</feature>
<dbReference type="AlphaFoldDB" id="A0A225AQW6"/>
<feature type="compositionally biased region" description="Basic and acidic residues" evidence="1">
    <location>
        <begin position="77"/>
        <end position="104"/>
    </location>
</feature>
<keyword evidence="3" id="KW-1185">Reference proteome</keyword>
<dbReference type="EMBL" id="LFMY01000017">
    <property type="protein sequence ID" value="OKL55847.1"/>
    <property type="molecule type" value="Genomic_DNA"/>
</dbReference>
<feature type="compositionally biased region" description="Acidic residues" evidence="1">
    <location>
        <begin position="64"/>
        <end position="76"/>
    </location>
</feature>
<protein>
    <submittedName>
        <fullName evidence="2">Uncharacterized protein</fullName>
    </submittedName>
</protein>
<dbReference type="GeneID" id="31008659"/>
<feature type="compositionally biased region" description="Acidic residues" evidence="1">
    <location>
        <begin position="46"/>
        <end position="55"/>
    </location>
</feature>
<feature type="compositionally biased region" description="Basic and acidic residues" evidence="1">
    <location>
        <begin position="1"/>
        <end position="12"/>
    </location>
</feature>
<accession>A0A225AQW6</accession>
<name>A0A225AQW6_TALAT</name>
<feature type="compositionally biased region" description="Polar residues" evidence="1">
    <location>
        <begin position="16"/>
        <end position="38"/>
    </location>
</feature>
<sequence length="248" mass="27339">MSYKRAREEARAELLISSSLPKRPKASSSSLAETSTIVPQHKVDEDNSDDSDDDYTSSSGTSSSEDDDEDEDEEVEAQGKHDGAREEKTTQNRKIQDHSPKSDNESITYVPGRPKPKIQRIQLPRPDDESGLMSRLSSFLPQLQAANADLERRLASGGNLQDMVLDDVREGEGQYIEMNLGLGVLKEKKKKTGILDNESTSTSDSDEVDDDEHPEDAEGSDGHVMDQLMGLGNRSQKTKPGIQEFDDG</sequence>
<gene>
    <name evidence="2" type="ORF">UA08_08903</name>
</gene>
<comment type="caution">
    <text evidence="2">The sequence shown here is derived from an EMBL/GenBank/DDBJ whole genome shotgun (WGS) entry which is preliminary data.</text>
</comment>
<dbReference type="Proteomes" id="UP000214365">
    <property type="component" value="Unassembled WGS sequence"/>
</dbReference>
<dbReference type="RefSeq" id="XP_020115968.1">
    <property type="nucleotide sequence ID" value="XM_020263795.1"/>
</dbReference>
<dbReference type="OrthoDB" id="1112980at2759"/>
<dbReference type="PANTHER" id="PTHR38489:SF1">
    <property type="entry name" value="HISTONE CHAPERONE DOMAIN-CONTAINING PROTEIN"/>
    <property type="match status" value="1"/>
</dbReference>
<evidence type="ECO:0000313" key="2">
    <source>
        <dbReference type="EMBL" id="OKL55847.1"/>
    </source>
</evidence>